<dbReference type="OrthoDB" id="6096234at2759"/>
<dbReference type="Xenbase" id="XB-GENE-6487783">
    <property type="gene designation" value="tmem74.L"/>
</dbReference>
<dbReference type="RefSeq" id="XP_018123699.1">
    <property type="nucleotide sequence ID" value="XM_018268210.2"/>
</dbReference>
<dbReference type="PANTHER" id="PTHR16125">
    <property type="entry name" value="TRANSMEMBRANE PROTEIN 74"/>
    <property type="match status" value="1"/>
</dbReference>
<dbReference type="AGR" id="Xenbase:XB-GENE-6487783"/>
<dbReference type="PANTHER" id="PTHR16125:SF3">
    <property type="entry name" value="TRANSMEMBRANE PROTEIN 74"/>
    <property type="match status" value="1"/>
</dbReference>
<dbReference type="Bgee" id="108719382">
    <property type="expression patterns" value="Expressed in muscle tissue and 10 other cell types or tissues"/>
</dbReference>
<dbReference type="GeneID" id="108719382"/>
<evidence type="ECO:0000313" key="3">
    <source>
        <dbReference type="Xenbase" id="XB-GENE-6487783"/>
    </source>
</evidence>
<dbReference type="OMA" id="EWPYDPP"/>
<protein>
    <submittedName>
        <fullName evidence="2">Transmembrane protein 74</fullName>
    </submittedName>
</protein>
<dbReference type="KEGG" id="xla:108719382"/>
<dbReference type="InterPro" id="IPR029695">
    <property type="entry name" value="TMEM74-like"/>
</dbReference>
<name>A0A1L8FZS6_XENLA</name>
<keyword evidence="2" id="KW-0472">Membrane</keyword>
<sequence length="280" mass="30857">MSMACTELLHIAGKTQKLDECNNVDWDYNGCKNDISDPQAFCYENHHMSFAASPSQYESIPLDPSEETQDLQYFQNVYGKDGKKVCCIEELETSFTYIDENVNIELVAHHPSNKNGHGPVCHSLDRDIQSEGIQETSIMSDDEGVSEASGKSVDYGFISAVTFLITGVLLVVISYLVPRDSRSDPNITSARQMEQIEKKNAIIGAHLDRCVIAGLCLLTLGGVVLSVLLMISMWKGELYRRKALAAKDSAKLYGSINFNQSKSGGNENAMVQEETVDIVA</sequence>
<proteinExistence type="predicted"/>
<gene>
    <name evidence="2 3" type="primary">tmem74.L</name>
</gene>
<dbReference type="AlphaFoldDB" id="A0A1L8FZS6"/>
<dbReference type="CTD" id="108719382"/>
<keyword evidence="1" id="KW-1185">Reference proteome</keyword>
<accession>A0A1L8FZS6</accession>
<dbReference type="Proteomes" id="UP000186698">
    <property type="component" value="Chromosome 6L"/>
</dbReference>
<evidence type="ECO:0000313" key="1">
    <source>
        <dbReference type="Proteomes" id="UP000186698"/>
    </source>
</evidence>
<dbReference type="PaxDb" id="8355-A0A1L8FZS6"/>
<keyword evidence="2" id="KW-0812">Transmembrane</keyword>
<dbReference type="Pfam" id="PF14927">
    <property type="entry name" value="Neurensin"/>
    <property type="match status" value="1"/>
</dbReference>
<evidence type="ECO:0000313" key="2">
    <source>
        <dbReference type="RefSeq" id="XP_018123699.1"/>
    </source>
</evidence>
<organism evidence="1 2">
    <name type="scientific">Xenopus laevis</name>
    <name type="common">African clawed frog</name>
    <dbReference type="NCBI Taxonomy" id="8355"/>
    <lineage>
        <taxon>Eukaryota</taxon>
        <taxon>Metazoa</taxon>
        <taxon>Chordata</taxon>
        <taxon>Craniata</taxon>
        <taxon>Vertebrata</taxon>
        <taxon>Euteleostomi</taxon>
        <taxon>Amphibia</taxon>
        <taxon>Batrachia</taxon>
        <taxon>Anura</taxon>
        <taxon>Pipoidea</taxon>
        <taxon>Pipidae</taxon>
        <taxon>Xenopodinae</taxon>
        <taxon>Xenopus</taxon>
        <taxon>Xenopus</taxon>
    </lineage>
</organism>
<reference evidence="2" key="1">
    <citation type="submission" date="2025-08" db="UniProtKB">
        <authorList>
            <consortium name="RefSeq"/>
        </authorList>
    </citation>
    <scope>IDENTIFICATION</scope>
    <source>
        <strain evidence="2">J_2021</strain>
        <tissue evidence="2">Erythrocytes</tissue>
    </source>
</reference>